<name>A0A0J6VRC6_9HYPH</name>
<dbReference type="Pfam" id="PF00015">
    <property type="entry name" value="MCPsignal"/>
    <property type="match status" value="1"/>
</dbReference>
<organism evidence="7 8">
    <name type="scientific">Methylobacterium aquaticum</name>
    <dbReference type="NCBI Taxonomy" id="270351"/>
    <lineage>
        <taxon>Bacteria</taxon>
        <taxon>Pseudomonadati</taxon>
        <taxon>Pseudomonadota</taxon>
        <taxon>Alphaproteobacteria</taxon>
        <taxon>Hyphomicrobiales</taxon>
        <taxon>Methylobacteriaceae</taxon>
        <taxon>Methylobacterium</taxon>
    </lineage>
</organism>
<dbReference type="PROSITE" id="PS50885">
    <property type="entry name" value="HAMP"/>
    <property type="match status" value="1"/>
</dbReference>
<evidence type="ECO:0000259" key="6">
    <source>
        <dbReference type="PROSITE" id="PS50885"/>
    </source>
</evidence>
<dbReference type="Pfam" id="PF00672">
    <property type="entry name" value="HAMP"/>
    <property type="match status" value="1"/>
</dbReference>
<keyword evidence="1 3" id="KW-0807">Transducer</keyword>
<feature type="domain" description="HAMP" evidence="6">
    <location>
        <begin position="212"/>
        <end position="265"/>
    </location>
</feature>
<dbReference type="GO" id="GO:0006935">
    <property type="term" value="P:chemotaxis"/>
    <property type="evidence" value="ECO:0007669"/>
    <property type="project" value="InterPro"/>
</dbReference>
<dbReference type="EMBL" id="LABX01000003">
    <property type="protein sequence ID" value="KMO41791.1"/>
    <property type="molecule type" value="Genomic_DNA"/>
</dbReference>
<evidence type="ECO:0000256" key="3">
    <source>
        <dbReference type="PROSITE-ProRule" id="PRU00284"/>
    </source>
</evidence>
<dbReference type="PRINTS" id="PR00260">
    <property type="entry name" value="CHEMTRNSDUCR"/>
</dbReference>
<dbReference type="SMART" id="SM00283">
    <property type="entry name" value="MA"/>
    <property type="match status" value="1"/>
</dbReference>
<dbReference type="Gene3D" id="6.10.340.10">
    <property type="match status" value="1"/>
</dbReference>
<dbReference type="InterPro" id="IPR024478">
    <property type="entry name" value="HlyB_4HB_MCP"/>
</dbReference>
<dbReference type="InterPro" id="IPR004089">
    <property type="entry name" value="MCPsignal_dom"/>
</dbReference>
<dbReference type="AlphaFoldDB" id="A0A0J6VRC6"/>
<keyword evidence="4" id="KW-0812">Transmembrane</keyword>
<evidence type="ECO:0000259" key="5">
    <source>
        <dbReference type="PROSITE" id="PS50111"/>
    </source>
</evidence>
<dbReference type="PROSITE" id="PS50111">
    <property type="entry name" value="CHEMOTAXIS_TRANSDUC_2"/>
    <property type="match status" value="1"/>
</dbReference>
<dbReference type="GO" id="GO:0007165">
    <property type="term" value="P:signal transduction"/>
    <property type="evidence" value="ECO:0007669"/>
    <property type="project" value="UniProtKB-KW"/>
</dbReference>
<keyword evidence="4" id="KW-0472">Membrane</keyword>
<gene>
    <name evidence="7" type="ORF">VP06_00440</name>
</gene>
<dbReference type="GO" id="GO:0016020">
    <property type="term" value="C:membrane"/>
    <property type="evidence" value="ECO:0007669"/>
    <property type="project" value="InterPro"/>
</dbReference>
<evidence type="ECO:0000313" key="8">
    <source>
        <dbReference type="Proteomes" id="UP000035929"/>
    </source>
</evidence>
<dbReference type="RefSeq" id="WP_048461865.1">
    <property type="nucleotide sequence ID" value="NZ_LABX01000003.1"/>
</dbReference>
<evidence type="ECO:0000256" key="4">
    <source>
        <dbReference type="SAM" id="Phobius"/>
    </source>
</evidence>
<dbReference type="Pfam" id="PF12729">
    <property type="entry name" value="4HB_MCP_1"/>
    <property type="match status" value="1"/>
</dbReference>
<dbReference type="Proteomes" id="UP000035929">
    <property type="component" value="Unassembled WGS sequence"/>
</dbReference>
<feature type="transmembrane region" description="Helical" evidence="4">
    <location>
        <begin position="12"/>
        <end position="31"/>
    </location>
</feature>
<reference evidence="7 8" key="1">
    <citation type="submission" date="2015-03" db="EMBL/GenBank/DDBJ databases">
        <title>Genome sequencing of Methylobacterium aquaticum DSM16371 type strain.</title>
        <authorList>
            <person name="Chaudhry V."/>
            <person name="Patil P.B."/>
        </authorList>
    </citation>
    <scope>NUCLEOTIDE SEQUENCE [LARGE SCALE GENOMIC DNA]</scope>
    <source>
        <strain evidence="7 8">DSM 16371</strain>
    </source>
</reference>
<dbReference type="InterPro" id="IPR004090">
    <property type="entry name" value="Chemotax_Me-accpt_rcpt"/>
</dbReference>
<dbReference type="GO" id="GO:0004888">
    <property type="term" value="F:transmembrane signaling receptor activity"/>
    <property type="evidence" value="ECO:0007669"/>
    <property type="project" value="InterPro"/>
</dbReference>
<dbReference type="PANTHER" id="PTHR32089:SF112">
    <property type="entry name" value="LYSOZYME-LIKE PROTEIN-RELATED"/>
    <property type="match status" value="1"/>
</dbReference>
<proteinExistence type="inferred from homology"/>
<dbReference type="PATRIC" id="fig|270351.6.peg.4532"/>
<keyword evidence="4" id="KW-1133">Transmembrane helix</keyword>
<evidence type="ECO:0000256" key="1">
    <source>
        <dbReference type="ARBA" id="ARBA00023224"/>
    </source>
</evidence>
<dbReference type="InterPro" id="IPR003660">
    <property type="entry name" value="HAMP_dom"/>
</dbReference>
<dbReference type="SMART" id="SM00304">
    <property type="entry name" value="HAMP"/>
    <property type="match status" value="2"/>
</dbReference>
<feature type="domain" description="Methyl-accepting transducer" evidence="5">
    <location>
        <begin position="306"/>
        <end position="535"/>
    </location>
</feature>
<evidence type="ECO:0000256" key="2">
    <source>
        <dbReference type="ARBA" id="ARBA00029447"/>
    </source>
</evidence>
<feature type="transmembrane region" description="Helical" evidence="4">
    <location>
        <begin position="192"/>
        <end position="212"/>
    </location>
</feature>
<protein>
    <submittedName>
        <fullName evidence="7">Chemotaxis protein</fullName>
    </submittedName>
</protein>
<comment type="similarity">
    <text evidence="2">Belongs to the methyl-accepting chemotaxis (MCP) protein family.</text>
</comment>
<accession>A0A0J6VRC6</accession>
<dbReference type="SUPFAM" id="SSF58104">
    <property type="entry name" value="Methyl-accepting chemotaxis protein (MCP) signaling domain"/>
    <property type="match status" value="1"/>
</dbReference>
<sequence>MLLHTISIRTKLIGCFAVMLVLMAGLGGLAFHQARILQASVSDLGEEALPATQALGRIQALTLRIRVNGSRLISARTDRQREDAAASMRQRLAELARERAAYARLPASAAMQGLYAAFDRQWQVYLTLQADALRRAESGDQAGATELYNTTMSEAIRQVIATLVALVDRNEAAATESGQVARAAYASTERQMIVYLGLAAVLAAGAALMLILEVSRPLGQMTAAMHRIAAGDTATVVPSTGRQDEVGAMGRAVQVFRDSMIRAAALDAERADLHAAGEAQRRATMREMADGFEAVVGGIVASVTSAATALQATARAMTATATQTAGQSSAVAAAAEEAASNVGAVAAAAEEMGVSVQEIGRQVSGTAGLARAAVTEAGQTAALVQDLTRAAAKIGDVLGLISSIADQTNLLALNATIEAARAGAAGRGFAVVAAEVKELAAQTARATDEISGQIGEIQAATGQAVAAIGGIVARIEEISDVAAALAAAIGQQDGTTQEIVRNVSQAAVGAGEVTRTIAGVAGAAEETGTAARHLLEAASELSRHSQHLDAEVERFLSEVRAA</sequence>
<dbReference type="Gene3D" id="1.10.287.950">
    <property type="entry name" value="Methyl-accepting chemotaxis protein"/>
    <property type="match status" value="1"/>
</dbReference>
<comment type="caution">
    <text evidence="7">The sequence shown here is derived from an EMBL/GenBank/DDBJ whole genome shotgun (WGS) entry which is preliminary data.</text>
</comment>
<dbReference type="CDD" id="cd06225">
    <property type="entry name" value="HAMP"/>
    <property type="match status" value="1"/>
</dbReference>
<evidence type="ECO:0000313" key="7">
    <source>
        <dbReference type="EMBL" id="KMO41791.1"/>
    </source>
</evidence>
<dbReference type="PANTHER" id="PTHR32089">
    <property type="entry name" value="METHYL-ACCEPTING CHEMOTAXIS PROTEIN MCPB"/>
    <property type="match status" value="1"/>
</dbReference>